<dbReference type="RefSeq" id="WP_154667142.1">
    <property type="nucleotide sequence ID" value="NZ_AUII01000008.1"/>
</dbReference>
<dbReference type="EMBL" id="BJVI01000004">
    <property type="protein sequence ID" value="GEL16776.1"/>
    <property type="molecule type" value="Genomic_DNA"/>
</dbReference>
<name>A0A511CW20_9PSEU</name>
<reference evidence="1 2" key="1">
    <citation type="submission" date="2019-07" db="EMBL/GenBank/DDBJ databases">
        <title>Whole genome shotgun sequence of Pseudonocardia asaccharolytica NBRC 16224.</title>
        <authorList>
            <person name="Hosoyama A."/>
            <person name="Uohara A."/>
            <person name="Ohji S."/>
            <person name="Ichikawa N."/>
        </authorList>
    </citation>
    <scope>NUCLEOTIDE SEQUENCE [LARGE SCALE GENOMIC DNA]</scope>
    <source>
        <strain evidence="1 2">NBRC 16224</strain>
    </source>
</reference>
<dbReference type="STRING" id="1123024.GCA_000423625_02189"/>
<sequence length="52" mass="5148">MAPGDTVVLAAGCVRRIVADPQTGVSALVTSAAGARATLPDGTDRGVPDWIA</sequence>
<dbReference type="AlphaFoldDB" id="A0A511CW20"/>
<accession>A0A511CW20</accession>
<dbReference type="OrthoDB" id="5145129at2"/>
<comment type="caution">
    <text evidence="1">The sequence shown here is derived from an EMBL/GenBank/DDBJ whole genome shotgun (WGS) entry which is preliminary data.</text>
</comment>
<organism evidence="1 2">
    <name type="scientific">Pseudonocardia asaccharolytica DSM 44247 = NBRC 16224</name>
    <dbReference type="NCBI Taxonomy" id="1123024"/>
    <lineage>
        <taxon>Bacteria</taxon>
        <taxon>Bacillati</taxon>
        <taxon>Actinomycetota</taxon>
        <taxon>Actinomycetes</taxon>
        <taxon>Pseudonocardiales</taxon>
        <taxon>Pseudonocardiaceae</taxon>
        <taxon>Pseudonocardia</taxon>
    </lineage>
</organism>
<dbReference type="Proteomes" id="UP000321328">
    <property type="component" value="Unassembled WGS sequence"/>
</dbReference>
<evidence type="ECO:0000313" key="2">
    <source>
        <dbReference type="Proteomes" id="UP000321328"/>
    </source>
</evidence>
<keyword evidence="2" id="KW-1185">Reference proteome</keyword>
<proteinExistence type="predicted"/>
<protein>
    <submittedName>
        <fullName evidence="1">Uncharacterized protein</fullName>
    </submittedName>
</protein>
<gene>
    <name evidence="1" type="ORF">PA7_06130</name>
</gene>
<evidence type="ECO:0000313" key="1">
    <source>
        <dbReference type="EMBL" id="GEL16776.1"/>
    </source>
</evidence>